<dbReference type="EMBL" id="JBHTIF010000001">
    <property type="protein sequence ID" value="MFD0726009.1"/>
    <property type="molecule type" value="Genomic_DNA"/>
</dbReference>
<dbReference type="Proteomes" id="UP001597110">
    <property type="component" value="Unassembled WGS sequence"/>
</dbReference>
<proteinExistence type="predicted"/>
<dbReference type="InterPro" id="IPR046119">
    <property type="entry name" value="DUF6116"/>
</dbReference>
<gene>
    <name evidence="1" type="ORF">ACFQ0E_10405</name>
</gene>
<dbReference type="Pfam" id="PF19611">
    <property type="entry name" value="DUF6116"/>
    <property type="match status" value="1"/>
</dbReference>
<keyword evidence="2" id="KW-1185">Reference proteome</keyword>
<evidence type="ECO:0000313" key="2">
    <source>
        <dbReference type="Proteomes" id="UP001597110"/>
    </source>
</evidence>
<name>A0ABW2YBT8_9GAMM</name>
<dbReference type="RefSeq" id="WP_386823580.1">
    <property type="nucleotide sequence ID" value="NZ_JBHTIF010000001.1"/>
</dbReference>
<sequence>MANPLVAPILGFLSRLSFPRLFLLAASLWAVDMVIPDFIPFIDELLLGIGTLLLASFRKRKAPEVKDVKDAPRPGDVPRIG</sequence>
<comment type="caution">
    <text evidence="1">The sequence shown here is derived from an EMBL/GenBank/DDBJ whole genome shotgun (WGS) entry which is preliminary data.</text>
</comment>
<organism evidence="1 2">
    <name type="scientific">Lysobacter brunescens</name>
    <dbReference type="NCBI Taxonomy" id="262323"/>
    <lineage>
        <taxon>Bacteria</taxon>
        <taxon>Pseudomonadati</taxon>
        <taxon>Pseudomonadota</taxon>
        <taxon>Gammaproteobacteria</taxon>
        <taxon>Lysobacterales</taxon>
        <taxon>Lysobacteraceae</taxon>
        <taxon>Lysobacter</taxon>
    </lineage>
</organism>
<accession>A0ABW2YBT8</accession>
<evidence type="ECO:0000313" key="1">
    <source>
        <dbReference type="EMBL" id="MFD0726009.1"/>
    </source>
</evidence>
<protein>
    <submittedName>
        <fullName evidence="1">DUF6116 family protein</fullName>
    </submittedName>
</protein>
<reference evidence="2" key="1">
    <citation type="journal article" date="2019" name="Int. J. Syst. Evol. Microbiol.">
        <title>The Global Catalogue of Microorganisms (GCM) 10K type strain sequencing project: providing services to taxonomists for standard genome sequencing and annotation.</title>
        <authorList>
            <consortium name="The Broad Institute Genomics Platform"/>
            <consortium name="The Broad Institute Genome Sequencing Center for Infectious Disease"/>
            <person name="Wu L."/>
            <person name="Ma J."/>
        </authorList>
    </citation>
    <scope>NUCLEOTIDE SEQUENCE [LARGE SCALE GENOMIC DNA]</scope>
    <source>
        <strain evidence="2">CCUG 55585</strain>
    </source>
</reference>